<gene>
    <name evidence="1" type="ORF">RFM27_08360</name>
</gene>
<evidence type="ECO:0000313" key="1">
    <source>
        <dbReference type="EMBL" id="MDX8472081.1"/>
    </source>
</evidence>
<dbReference type="InterPro" id="IPR029044">
    <property type="entry name" value="Nucleotide-diphossugar_trans"/>
</dbReference>
<accession>A0ABU4XBA1</accession>
<proteinExistence type="predicted"/>
<sequence length="261" mass="29620">MNDVFGYIAYGDNELYHSGALLSALKLLHHCPKAKIIVATDRPALFRGYPLETILVSAEKKNELSFDWRYHFGIKAGGLIELLKRADRLLFMDTDMYPVGNLSRAFEAITPCHSIMRLCEGAHAWCPRLEGKGVRVGDYVVTGHEPMWNSGILGVHRENLPALLDAYPPMLAVHEIAKIDAAEQFCIGIALSQDGRTISPHRLKIRNYNTRGKKLFAGPRVHQFFNVYGDAPIAQQIAEAARYRLWRTPVDLWHQRRMWSP</sequence>
<protein>
    <submittedName>
        <fullName evidence="1">Uncharacterized protein</fullName>
    </submittedName>
</protein>
<dbReference type="RefSeq" id="WP_320260757.1">
    <property type="nucleotide sequence ID" value="NZ_JAVIIX010000004.1"/>
</dbReference>
<reference evidence="1 2" key="1">
    <citation type="submission" date="2023-08" db="EMBL/GenBank/DDBJ databases">
        <title>Implementing the SeqCode for naming new Mesorhizobium species isolated from Vachellia karroo root nodules.</title>
        <authorList>
            <person name="Van Lill M."/>
        </authorList>
    </citation>
    <scope>NUCLEOTIDE SEQUENCE [LARGE SCALE GENOMIC DNA]</scope>
    <source>
        <strain evidence="1 2">VK23A</strain>
    </source>
</reference>
<organism evidence="1 2">
    <name type="scientific">Mesorhizobium dulcispinae</name>
    <dbReference type="NCBI Taxonomy" id="3072316"/>
    <lineage>
        <taxon>Bacteria</taxon>
        <taxon>Pseudomonadati</taxon>
        <taxon>Pseudomonadota</taxon>
        <taxon>Alphaproteobacteria</taxon>
        <taxon>Hyphomicrobiales</taxon>
        <taxon>Phyllobacteriaceae</taxon>
        <taxon>Mesorhizobium</taxon>
    </lineage>
</organism>
<dbReference type="SUPFAM" id="SSF53448">
    <property type="entry name" value="Nucleotide-diphospho-sugar transferases"/>
    <property type="match status" value="1"/>
</dbReference>
<dbReference type="Proteomes" id="UP001271780">
    <property type="component" value="Unassembled WGS sequence"/>
</dbReference>
<comment type="caution">
    <text evidence="1">The sequence shown here is derived from an EMBL/GenBank/DDBJ whole genome shotgun (WGS) entry which is preliminary data.</text>
</comment>
<keyword evidence="2" id="KW-1185">Reference proteome</keyword>
<dbReference type="EMBL" id="JAVIIZ010000003">
    <property type="protein sequence ID" value="MDX8472081.1"/>
    <property type="molecule type" value="Genomic_DNA"/>
</dbReference>
<evidence type="ECO:0000313" key="2">
    <source>
        <dbReference type="Proteomes" id="UP001271780"/>
    </source>
</evidence>
<name>A0ABU4XBA1_9HYPH</name>